<accession>A0A5D0D2G1</accession>
<dbReference type="PANTHER" id="PTHR32256">
    <property type="match status" value="1"/>
</dbReference>
<dbReference type="InterPro" id="IPR053369">
    <property type="entry name" value="SrfA-induced_signal"/>
</dbReference>
<evidence type="ECO:0000313" key="3">
    <source>
        <dbReference type="Proteomes" id="UP000325218"/>
    </source>
</evidence>
<evidence type="ECO:0000259" key="1">
    <source>
        <dbReference type="Pfam" id="PF16472"/>
    </source>
</evidence>
<name>A0A5D0D2G1_9BACL</name>
<comment type="caution">
    <text evidence="2">The sequence shown here is derived from an EMBL/GenBank/DDBJ whole genome shotgun (WGS) entry which is preliminary data.</text>
</comment>
<evidence type="ECO:0000313" key="2">
    <source>
        <dbReference type="EMBL" id="TYA15357.1"/>
    </source>
</evidence>
<dbReference type="Proteomes" id="UP000325218">
    <property type="component" value="Unassembled WGS sequence"/>
</dbReference>
<dbReference type="Pfam" id="PF16472">
    <property type="entry name" value="DUF5050"/>
    <property type="match status" value="1"/>
</dbReference>
<dbReference type="OrthoDB" id="2663624at2"/>
<dbReference type="PANTHER" id="PTHR32256:SF17">
    <property type="entry name" value="EGF-LIKE DOMAIN-CONTAINING PROTEIN"/>
    <property type="match status" value="1"/>
</dbReference>
<gene>
    <name evidence="2" type="ORF">FRY98_06945</name>
</gene>
<sequence length="275" mass="30905">MNTVNSNIHNGGVAFESGNGLFLADLRGYSGTFRRDEAAGVTELLDGVFWFMNEAEDAIYCSDQTRGNRLCRLDRGSQAPEPLLDRPVYGLTRQGEWLYYIGENDRKLYRCLLNGRSEARVADDAVEAFVVEANRIYYATEQGIRSCGLDGGDRELVSEHAAVQLITLGERLVFADKKNQHLLTVLHPPTGQSSVYDDIAPNSLNSDGRYLYCANRLNESSIYRIDPDTGSRIRICGERADHLHVLRDMLYFCSRQEWYRMSLSGGQAVKVITLS</sequence>
<dbReference type="SUPFAM" id="SSF63825">
    <property type="entry name" value="YWTD domain"/>
    <property type="match status" value="1"/>
</dbReference>
<dbReference type="EMBL" id="VSDO01000001">
    <property type="protein sequence ID" value="TYA15357.1"/>
    <property type="molecule type" value="Genomic_DNA"/>
</dbReference>
<keyword evidence="3" id="KW-1185">Reference proteome</keyword>
<feature type="domain" description="Prolow-density lipoprotein receptor-related protein 1-like beta-propeller" evidence="1">
    <location>
        <begin position="5"/>
        <end position="261"/>
    </location>
</feature>
<dbReference type="AlphaFoldDB" id="A0A5D0D2G1"/>
<organism evidence="2 3">
    <name type="scientific">Paenibacillus faecis</name>
    <dbReference type="NCBI Taxonomy" id="862114"/>
    <lineage>
        <taxon>Bacteria</taxon>
        <taxon>Bacillati</taxon>
        <taxon>Bacillota</taxon>
        <taxon>Bacilli</taxon>
        <taxon>Bacillales</taxon>
        <taxon>Paenibacillaceae</taxon>
        <taxon>Paenibacillus</taxon>
    </lineage>
</organism>
<reference evidence="2 3" key="1">
    <citation type="submission" date="2019-08" db="EMBL/GenBank/DDBJ databases">
        <title>Genome sequencing of Paenibacillus faecis DSM 23593(T).</title>
        <authorList>
            <person name="Kook J.-K."/>
            <person name="Park S.-N."/>
            <person name="Lim Y.K."/>
        </authorList>
    </citation>
    <scope>NUCLEOTIDE SEQUENCE [LARGE SCALE GENOMIC DNA]</scope>
    <source>
        <strain evidence="2 3">DSM 23593</strain>
    </source>
</reference>
<proteinExistence type="predicted"/>
<dbReference type="InterPro" id="IPR032485">
    <property type="entry name" value="LRP1-like_beta_prop"/>
</dbReference>
<protein>
    <submittedName>
        <fullName evidence="2">DUF5050 domain-containing protein</fullName>
    </submittedName>
</protein>